<dbReference type="Pfam" id="PF25909">
    <property type="entry name" value="zf-C2H2_AHC1"/>
    <property type="match status" value="1"/>
</dbReference>
<feature type="compositionally biased region" description="Low complexity" evidence="1">
    <location>
        <begin position="68"/>
        <end position="87"/>
    </location>
</feature>
<feature type="compositionally biased region" description="Polar residues" evidence="1">
    <location>
        <begin position="37"/>
        <end position="50"/>
    </location>
</feature>
<feature type="region of interest" description="Disordered" evidence="1">
    <location>
        <begin position="478"/>
        <end position="510"/>
    </location>
</feature>
<feature type="region of interest" description="Disordered" evidence="1">
    <location>
        <begin position="1"/>
        <end position="87"/>
    </location>
</feature>
<protein>
    <recommendedName>
        <fullName evidence="2">AHC1-like C2H2 zinc-finger domain-containing protein</fullName>
    </recommendedName>
</protein>
<evidence type="ECO:0000259" key="2">
    <source>
        <dbReference type="Pfam" id="PF25909"/>
    </source>
</evidence>
<evidence type="ECO:0000313" key="3">
    <source>
        <dbReference type="EMBL" id="KAH7376447.1"/>
    </source>
</evidence>
<organism evidence="3 4">
    <name type="scientific">Plectosphaerella cucumerina</name>
    <dbReference type="NCBI Taxonomy" id="40658"/>
    <lineage>
        <taxon>Eukaryota</taxon>
        <taxon>Fungi</taxon>
        <taxon>Dikarya</taxon>
        <taxon>Ascomycota</taxon>
        <taxon>Pezizomycotina</taxon>
        <taxon>Sordariomycetes</taxon>
        <taxon>Hypocreomycetidae</taxon>
        <taxon>Glomerellales</taxon>
        <taxon>Plectosphaerellaceae</taxon>
        <taxon>Plectosphaerella</taxon>
    </lineage>
</organism>
<dbReference type="Proteomes" id="UP000813385">
    <property type="component" value="Unassembled WGS sequence"/>
</dbReference>
<name>A0A8K0TTL1_9PEZI</name>
<dbReference type="OrthoDB" id="5355528at2759"/>
<reference evidence="3" key="1">
    <citation type="journal article" date="2021" name="Nat. Commun.">
        <title>Genetic determinants of endophytism in the Arabidopsis root mycobiome.</title>
        <authorList>
            <person name="Mesny F."/>
            <person name="Miyauchi S."/>
            <person name="Thiergart T."/>
            <person name="Pickel B."/>
            <person name="Atanasova L."/>
            <person name="Karlsson M."/>
            <person name="Huettel B."/>
            <person name="Barry K.W."/>
            <person name="Haridas S."/>
            <person name="Chen C."/>
            <person name="Bauer D."/>
            <person name="Andreopoulos W."/>
            <person name="Pangilinan J."/>
            <person name="LaButti K."/>
            <person name="Riley R."/>
            <person name="Lipzen A."/>
            <person name="Clum A."/>
            <person name="Drula E."/>
            <person name="Henrissat B."/>
            <person name="Kohler A."/>
            <person name="Grigoriev I.V."/>
            <person name="Martin F.M."/>
            <person name="Hacquard S."/>
        </authorList>
    </citation>
    <scope>NUCLEOTIDE SEQUENCE</scope>
    <source>
        <strain evidence="3">MPI-CAGE-AT-0016</strain>
    </source>
</reference>
<keyword evidence="4" id="KW-1185">Reference proteome</keyword>
<dbReference type="EMBL" id="JAGPXD010000001">
    <property type="protein sequence ID" value="KAH7376447.1"/>
    <property type="molecule type" value="Genomic_DNA"/>
</dbReference>
<dbReference type="AlphaFoldDB" id="A0A8K0TTL1"/>
<accession>A0A8K0TTL1</accession>
<evidence type="ECO:0000256" key="1">
    <source>
        <dbReference type="SAM" id="MobiDB-lite"/>
    </source>
</evidence>
<gene>
    <name evidence="3" type="ORF">B0T11DRAFT_324343</name>
</gene>
<feature type="domain" description="AHC1-like C2H2 zinc-finger" evidence="2">
    <location>
        <begin position="256"/>
        <end position="308"/>
    </location>
</feature>
<proteinExistence type="predicted"/>
<sequence length="625" mass="66670">MQASAAFHQPLLSNNTFISPPYTPVRPPKRRRDSLVDATSCTDEATNRSSPAKKAKLELSPELPPVMPATSPEMSAESSPMASPATAAGLDEARDAIRYQFGLEILLKHDELRLINQELAKCQVALEQLRRCHLIPYPVTCPTPAQMLEISSGKGPAVRGALGQTVPQWAAPFGVVEGPYARHYAKWLIPDPKFDGVEPEWHAVADNGRGRASAEGRTTRNSIVDFASLGGKSRPGRGVGSKLHSLSNGYAQPKDKAGPCVLKRSDGQTVKLVCIDCHRENFSSTQGFINHCRIAHRRDFKSHEEAAVHCGHAIDASDSAAPAPVAPEEKEKAAVAPVPRPSGLVHPLANAQLTEQQAYSALQSRIAASLELYRQGKLPGVSSIPSAATASTGAAATRDGTKFAGDESTPFLSRLMKKRKFDGNLADLVKDAKQKVALDDMLSPSEDSDDMEGSAMDGTSATRAPIVMRIPARAISSPAPLASATRPASSKGRSPHMGFASPPVSVSDKDEDRTVRGLHHDAMDIDADMSPSTMVSNNAPSLVSDDGEYDDSDDACSVSGASDAIEAGSVSDVAEISIEEDHEPRSMRHHRTSSGVESNLGLKKDESSHVTFITPVNNGKRAQKL</sequence>
<evidence type="ECO:0000313" key="4">
    <source>
        <dbReference type="Proteomes" id="UP000813385"/>
    </source>
</evidence>
<comment type="caution">
    <text evidence="3">The sequence shown here is derived from an EMBL/GenBank/DDBJ whole genome shotgun (WGS) entry which is preliminary data.</text>
</comment>
<feature type="region of interest" description="Disordered" evidence="1">
    <location>
        <begin position="234"/>
        <end position="255"/>
    </location>
</feature>
<dbReference type="InterPro" id="IPR058706">
    <property type="entry name" value="zf-C2H2_AHC1-like"/>
</dbReference>
<feature type="region of interest" description="Disordered" evidence="1">
    <location>
        <begin position="578"/>
        <end position="603"/>
    </location>
</feature>